<accession>A0A1M6BXI0</accession>
<dbReference type="STRING" id="1121919.SAMN02745975_00093"/>
<evidence type="ECO:0000313" key="2">
    <source>
        <dbReference type="EMBL" id="SHI53495.1"/>
    </source>
</evidence>
<evidence type="ECO:0008006" key="4">
    <source>
        <dbReference type="Google" id="ProtNLM"/>
    </source>
</evidence>
<dbReference type="InterPro" id="IPR005642">
    <property type="entry name" value="LysO"/>
</dbReference>
<dbReference type="GO" id="GO:0015661">
    <property type="term" value="F:L-lysine efflux transmembrane transporter activity"/>
    <property type="evidence" value="ECO:0007669"/>
    <property type="project" value="InterPro"/>
</dbReference>
<proteinExistence type="predicted"/>
<keyword evidence="3" id="KW-1185">Reference proteome</keyword>
<keyword evidence="1" id="KW-1133">Transmembrane helix</keyword>
<dbReference type="RefSeq" id="WP_110939409.1">
    <property type="nucleotide sequence ID" value="NZ_FQZV01000003.1"/>
</dbReference>
<keyword evidence="1" id="KW-0472">Membrane</keyword>
<dbReference type="EMBL" id="FQZV01000003">
    <property type="protein sequence ID" value="SHI53495.1"/>
    <property type="molecule type" value="Genomic_DNA"/>
</dbReference>
<dbReference type="OrthoDB" id="1958093at2"/>
<evidence type="ECO:0000313" key="3">
    <source>
        <dbReference type="Proteomes" id="UP000184536"/>
    </source>
</evidence>
<feature type="transmembrane region" description="Helical" evidence="1">
    <location>
        <begin position="33"/>
        <end position="51"/>
    </location>
</feature>
<reference evidence="3" key="1">
    <citation type="submission" date="2016-11" db="EMBL/GenBank/DDBJ databases">
        <authorList>
            <person name="Varghese N."/>
            <person name="Submissions S."/>
        </authorList>
    </citation>
    <scope>NUCLEOTIDE SEQUENCE [LARGE SCALE GENOMIC DNA]</scope>
    <source>
        <strain evidence="3">DSM 17957</strain>
    </source>
</reference>
<dbReference type="Proteomes" id="UP000184536">
    <property type="component" value="Unassembled WGS sequence"/>
</dbReference>
<dbReference type="Pfam" id="PF03956">
    <property type="entry name" value="Lys_export"/>
    <property type="match status" value="1"/>
</dbReference>
<sequence>MRILLYVTIILIGAVIGYQDILSSKLKDRLSQIQTWCLLALLMIMGINIGINKEIVGTFFKLGYQGIVLALFSILFSILGVKLVSKAFTTKEEGECGHDS</sequence>
<evidence type="ECO:0000256" key="1">
    <source>
        <dbReference type="SAM" id="Phobius"/>
    </source>
</evidence>
<name>A0A1M6BXI0_9FIRM</name>
<gene>
    <name evidence="2" type="ORF">SAMN02745975_00093</name>
</gene>
<protein>
    <recommendedName>
        <fullName evidence="4">Lysine exporter LysO</fullName>
    </recommendedName>
</protein>
<dbReference type="AlphaFoldDB" id="A0A1M6BXI0"/>
<organism evidence="2 3">
    <name type="scientific">Geosporobacter subterraneus DSM 17957</name>
    <dbReference type="NCBI Taxonomy" id="1121919"/>
    <lineage>
        <taxon>Bacteria</taxon>
        <taxon>Bacillati</taxon>
        <taxon>Bacillota</taxon>
        <taxon>Clostridia</taxon>
        <taxon>Peptostreptococcales</taxon>
        <taxon>Thermotaleaceae</taxon>
        <taxon>Geosporobacter</taxon>
    </lineage>
</organism>
<keyword evidence="1" id="KW-0812">Transmembrane</keyword>
<feature type="transmembrane region" description="Helical" evidence="1">
    <location>
        <begin position="63"/>
        <end position="84"/>
    </location>
</feature>